<evidence type="ECO:0000259" key="11">
    <source>
        <dbReference type="Pfam" id="PF07730"/>
    </source>
</evidence>
<evidence type="ECO:0000256" key="8">
    <source>
        <dbReference type="ARBA" id="ARBA00023012"/>
    </source>
</evidence>
<dbReference type="Gene3D" id="1.20.5.1930">
    <property type="match status" value="1"/>
</dbReference>
<accession>A0ABV4CQN4</accession>
<evidence type="ECO:0000256" key="4">
    <source>
        <dbReference type="ARBA" id="ARBA00022679"/>
    </source>
</evidence>
<evidence type="ECO:0000256" key="5">
    <source>
        <dbReference type="ARBA" id="ARBA00022741"/>
    </source>
</evidence>
<dbReference type="EMBL" id="JBGEHV010000094">
    <property type="protein sequence ID" value="MEY8043412.1"/>
    <property type="molecule type" value="Genomic_DNA"/>
</dbReference>
<evidence type="ECO:0000256" key="7">
    <source>
        <dbReference type="ARBA" id="ARBA00022840"/>
    </source>
</evidence>
<protein>
    <recommendedName>
        <fullName evidence="2">histidine kinase</fullName>
        <ecNumber evidence="2">2.7.13.3</ecNumber>
    </recommendedName>
</protein>
<dbReference type="SUPFAM" id="SSF55874">
    <property type="entry name" value="ATPase domain of HSP90 chaperone/DNA topoisomerase II/histidine kinase"/>
    <property type="match status" value="1"/>
</dbReference>
<keyword evidence="10" id="KW-1133">Transmembrane helix</keyword>
<dbReference type="PANTHER" id="PTHR24421:SF10">
    <property type="entry name" value="NITRATE_NITRITE SENSOR PROTEIN NARQ"/>
    <property type="match status" value="1"/>
</dbReference>
<keyword evidence="3" id="KW-0597">Phosphoprotein</keyword>
<dbReference type="PANTHER" id="PTHR24421">
    <property type="entry name" value="NITRATE/NITRITE SENSOR PROTEIN NARX-RELATED"/>
    <property type="match status" value="1"/>
</dbReference>
<keyword evidence="13" id="KW-1185">Reference proteome</keyword>
<dbReference type="RefSeq" id="WP_345362863.1">
    <property type="nucleotide sequence ID" value="NZ_BAABII010000007.1"/>
</dbReference>
<dbReference type="GO" id="GO:0016301">
    <property type="term" value="F:kinase activity"/>
    <property type="evidence" value="ECO:0007669"/>
    <property type="project" value="UniProtKB-KW"/>
</dbReference>
<feature type="transmembrane region" description="Helical" evidence="10">
    <location>
        <begin position="16"/>
        <end position="36"/>
    </location>
</feature>
<evidence type="ECO:0000256" key="9">
    <source>
        <dbReference type="SAM" id="Coils"/>
    </source>
</evidence>
<keyword evidence="10" id="KW-0812">Transmembrane</keyword>
<dbReference type="InterPro" id="IPR011712">
    <property type="entry name" value="Sig_transdc_His_kin_sub3_dim/P"/>
</dbReference>
<keyword evidence="6 12" id="KW-0418">Kinase</keyword>
<evidence type="ECO:0000256" key="6">
    <source>
        <dbReference type="ARBA" id="ARBA00022777"/>
    </source>
</evidence>
<feature type="coiled-coil region" evidence="9">
    <location>
        <begin position="173"/>
        <end position="200"/>
    </location>
</feature>
<evidence type="ECO:0000256" key="2">
    <source>
        <dbReference type="ARBA" id="ARBA00012438"/>
    </source>
</evidence>
<dbReference type="CDD" id="cd16917">
    <property type="entry name" value="HATPase_UhpB-NarQ-NarX-like"/>
    <property type="match status" value="1"/>
</dbReference>
<evidence type="ECO:0000256" key="1">
    <source>
        <dbReference type="ARBA" id="ARBA00000085"/>
    </source>
</evidence>
<gene>
    <name evidence="12" type="ORF">AB8O55_28725</name>
</gene>
<dbReference type="EC" id="2.7.13.3" evidence="2"/>
<dbReference type="InterPro" id="IPR050482">
    <property type="entry name" value="Sensor_HK_TwoCompSys"/>
</dbReference>
<keyword evidence="9" id="KW-0175">Coiled coil</keyword>
<dbReference type="Pfam" id="PF07730">
    <property type="entry name" value="HisKA_3"/>
    <property type="match status" value="1"/>
</dbReference>
<evidence type="ECO:0000313" key="13">
    <source>
        <dbReference type="Proteomes" id="UP001564626"/>
    </source>
</evidence>
<comment type="caution">
    <text evidence="12">The sequence shown here is derived from an EMBL/GenBank/DDBJ whole genome shotgun (WGS) entry which is preliminary data.</text>
</comment>
<reference evidence="12 13" key="1">
    <citation type="submission" date="2024-08" db="EMBL/GenBank/DDBJ databases">
        <title>Genome mining of Saccharopolyspora cebuensis PGLac3 from Nigerian medicinal plant.</title>
        <authorList>
            <person name="Ezeobiora C.E."/>
            <person name="Igbokwe N.H."/>
            <person name="Amin D.H."/>
            <person name="Mendie U.E."/>
        </authorList>
    </citation>
    <scope>NUCLEOTIDE SEQUENCE [LARGE SCALE GENOMIC DNA]</scope>
    <source>
        <strain evidence="12 13">PGLac3</strain>
    </source>
</reference>
<evidence type="ECO:0000313" key="12">
    <source>
        <dbReference type="EMBL" id="MEY8043412.1"/>
    </source>
</evidence>
<feature type="transmembrane region" description="Helical" evidence="10">
    <location>
        <begin position="48"/>
        <end position="67"/>
    </location>
</feature>
<name>A0ABV4CQN4_9PSEU</name>
<feature type="transmembrane region" description="Helical" evidence="10">
    <location>
        <begin position="74"/>
        <end position="95"/>
    </location>
</feature>
<keyword evidence="10" id="KW-0472">Membrane</keyword>
<proteinExistence type="predicted"/>
<keyword evidence="4" id="KW-0808">Transferase</keyword>
<keyword evidence="7" id="KW-0067">ATP-binding</keyword>
<sequence length="420" mass="45071">MKRPLWRLLWNSKREAAFDVALVLGLQVLGRVMLFLFPSDIPAGTYDWAGGTWADALIMHALTLGLLVRRRFPVALMTCVAVLTLVQSVLIELGPGPLLVINRSTDPWMPATAPWTIYAAIRYAQPRRRWIFAWDLVAITSLLAVRPWAEPPGETLVNAVVLTVLPSVLALYARARHRLVDALRERAERAEREQELLAHQARADERTRLAAEMHDVVTHRVSLMVLQAGALGVAAQDPETRRAAGELRASGCEALEELRDLVGVLRSGSAEPAAPAEDAAPEAVPGIGQLVSQSEAVGVPVRLVEDGDPALVSAAVGRTAYRVVQEALTNVHKHAPGAAVTVRTIYSDERVRLFVRNSPPLLDAVPGLAGSGSGTGLLGLQQRVELVGGAFRAGATDEGGFEVDVILPAYVPTGEASADA</sequence>
<dbReference type="Gene3D" id="3.30.565.10">
    <property type="entry name" value="Histidine kinase-like ATPase, C-terminal domain"/>
    <property type="match status" value="1"/>
</dbReference>
<keyword evidence="8" id="KW-0902">Two-component regulatory system</keyword>
<feature type="domain" description="Signal transduction histidine kinase subgroup 3 dimerisation and phosphoacceptor" evidence="11">
    <location>
        <begin position="205"/>
        <end position="268"/>
    </location>
</feature>
<dbReference type="InterPro" id="IPR036890">
    <property type="entry name" value="HATPase_C_sf"/>
</dbReference>
<dbReference type="Proteomes" id="UP001564626">
    <property type="component" value="Unassembled WGS sequence"/>
</dbReference>
<evidence type="ECO:0000256" key="3">
    <source>
        <dbReference type="ARBA" id="ARBA00022553"/>
    </source>
</evidence>
<keyword evidence="5" id="KW-0547">Nucleotide-binding</keyword>
<comment type="catalytic activity">
    <reaction evidence="1">
        <text>ATP + protein L-histidine = ADP + protein N-phospho-L-histidine.</text>
        <dbReference type="EC" id="2.7.13.3"/>
    </reaction>
</comment>
<organism evidence="12 13">
    <name type="scientific">Saccharopolyspora cebuensis</name>
    <dbReference type="NCBI Taxonomy" id="418759"/>
    <lineage>
        <taxon>Bacteria</taxon>
        <taxon>Bacillati</taxon>
        <taxon>Actinomycetota</taxon>
        <taxon>Actinomycetes</taxon>
        <taxon>Pseudonocardiales</taxon>
        <taxon>Pseudonocardiaceae</taxon>
        <taxon>Saccharopolyspora</taxon>
    </lineage>
</organism>
<evidence type="ECO:0000256" key="10">
    <source>
        <dbReference type="SAM" id="Phobius"/>
    </source>
</evidence>